<dbReference type="PANTHER" id="PTHR43701">
    <property type="entry name" value="MEMBRANE TRANSPORTER PROTEIN MJ0441-RELATED"/>
    <property type="match status" value="1"/>
</dbReference>
<evidence type="ECO:0000256" key="3">
    <source>
        <dbReference type="ARBA" id="ARBA00022692"/>
    </source>
</evidence>
<feature type="transmembrane region" description="Helical" evidence="6">
    <location>
        <begin position="33"/>
        <end position="52"/>
    </location>
</feature>
<evidence type="ECO:0000256" key="5">
    <source>
        <dbReference type="ARBA" id="ARBA00023136"/>
    </source>
</evidence>
<dbReference type="PANTHER" id="PTHR43701:SF2">
    <property type="entry name" value="MEMBRANE TRANSPORTER PROTEIN YJNA-RELATED"/>
    <property type="match status" value="1"/>
</dbReference>
<dbReference type="AlphaFoldDB" id="A0A1H0HEI2"/>
<keyword evidence="4 6" id="KW-1133">Transmembrane helix</keyword>
<organism evidence="7 8">
    <name type="scientific">Pseudomonas jinjuensis</name>
    <dbReference type="NCBI Taxonomy" id="198616"/>
    <lineage>
        <taxon>Bacteria</taxon>
        <taxon>Pseudomonadati</taxon>
        <taxon>Pseudomonadota</taxon>
        <taxon>Gammaproteobacteria</taxon>
        <taxon>Pseudomonadales</taxon>
        <taxon>Pseudomonadaceae</taxon>
        <taxon>Pseudomonas</taxon>
    </lineage>
</organism>
<dbReference type="OrthoDB" id="5189995at2"/>
<accession>A0A1H0HEI2</accession>
<evidence type="ECO:0000256" key="4">
    <source>
        <dbReference type="ARBA" id="ARBA00022989"/>
    </source>
</evidence>
<dbReference type="InterPro" id="IPR002781">
    <property type="entry name" value="TM_pro_TauE-like"/>
</dbReference>
<keyword evidence="3 6" id="KW-0812">Transmembrane</keyword>
<feature type="transmembrane region" description="Helical" evidence="6">
    <location>
        <begin position="148"/>
        <end position="181"/>
    </location>
</feature>
<keyword evidence="5 6" id="KW-0472">Membrane</keyword>
<evidence type="ECO:0000256" key="6">
    <source>
        <dbReference type="RuleBase" id="RU363041"/>
    </source>
</evidence>
<evidence type="ECO:0000256" key="2">
    <source>
        <dbReference type="ARBA" id="ARBA00009142"/>
    </source>
</evidence>
<dbReference type="Pfam" id="PF01925">
    <property type="entry name" value="TauE"/>
    <property type="match status" value="1"/>
</dbReference>
<proteinExistence type="inferred from homology"/>
<evidence type="ECO:0000313" key="7">
    <source>
        <dbReference type="EMBL" id="SDO17575.1"/>
    </source>
</evidence>
<dbReference type="Proteomes" id="UP000242957">
    <property type="component" value="Unassembled WGS sequence"/>
</dbReference>
<feature type="transmembrane region" description="Helical" evidence="6">
    <location>
        <begin position="104"/>
        <end position="123"/>
    </location>
</feature>
<dbReference type="STRING" id="198616.SAMN05216193_108204"/>
<protein>
    <recommendedName>
        <fullName evidence="6">Probable membrane transporter protein</fullName>
    </recommendedName>
</protein>
<dbReference type="RefSeq" id="WP_084309579.1">
    <property type="nucleotide sequence ID" value="NZ_FNIJ01000008.1"/>
</dbReference>
<gene>
    <name evidence="7" type="ORF">SAMN05216193_108204</name>
</gene>
<reference evidence="8" key="1">
    <citation type="submission" date="2016-10" db="EMBL/GenBank/DDBJ databases">
        <authorList>
            <person name="Varghese N."/>
            <person name="Submissions S."/>
        </authorList>
    </citation>
    <scope>NUCLEOTIDE SEQUENCE [LARGE SCALE GENOMIC DNA]</scope>
    <source>
        <strain evidence="8">JCM 21621</strain>
    </source>
</reference>
<sequence>MEIGALGFVAAGLIVGFIVGMTGVGGGSLMTPILLWFGINPAAAVGTDLLYAAITKAGGVWVHKRNDNIDWSITGWLTLGSVPAAALTLLLLKGLDSDPHAVNAVIKHALGFVLLLTALAILFKKQLLAFAQRHAGDRYHLNGRSLHLLTLVTGAVLGVMVTLTSIGAGALGTVALFVLYPFLSTRRLVGTEIAHAVPLTLVAGLGHASMGNMDWQLLGYLLMGSLPGIYLGSHLSGRVADEVLRPCLSLMLFSIGYKLVF</sequence>
<evidence type="ECO:0000256" key="1">
    <source>
        <dbReference type="ARBA" id="ARBA00004141"/>
    </source>
</evidence>
<comment type="subcellular location">
    <subcellularLocation>
        <location evidence="6">Cell membrane</location>
        <topology evidence="6">Multi-pass membrane protein</topology>
    </subcellularLocation>
    <subcellularLocation>
        <location evidence="1">Membrane</location>
        <topology evidence="1">Multi-pass membrane protein</topology>
    </subcellularLocation>
</comment>
<feature type="transmembrane region" description="Helical" evidence="6">
    <location>
        <begin position="7"/>
        <end position="27"/>
    </location>
</feature>
<keyword evidence="8" id="KW-1185">Reference proteome</keyword>
<name>A0A1H0HEI2_9PSED</name>
<dbReference type="InterPro" id="IPR051598">
    <property type="entry name" value="TSUP/Inactive_protease-like"/>
</dbReference>
<keyword evidence="6" id="KW-1003">Cell membrane</keyword>
<dbReference type="GO" id="GO:0005886">
    <property type="term" value="C:plasma membrane"/>
    <property type="evidence" value="ECO:0007669"/>
    <property type="project" value="UniProtKB-SubCell"/>
</dbReference>
<dbReference type="EMBL" id="FNIJ01000008">
    <property type="protein sequence ID" value="SDO17575.1"/>
    <property type="molecule type" value="Genomic_DNA"/>
</dbReference>
<evidence type="ECO:0000313" key="8">
    <source>
        <dbReference type="Proteomes" id="UP000242957"/>
    </source>
</evidence>
<feature type="transmembrane region" description="Helical" evidence="6">
    <location>
        <begin position="73"/>
        <end position="92"/>
    </location>
</feature>
<comment type="similarity">
    <text evidence="2 6">Belongs to the 4-toluene sulfonate uptake permease (TSUP) (TC 2.A.102) family.</text>
</comment>